<protein>
    <submittedName>
        <fullName evidence="1">Uncharacterized protein</fullName>
    </submittedName>
</protein>
<sequence>MIFFGVSAEMLGFMNDLGYIAAVDSALLPIHMGLRKLLTDMFSRYEHTKYFFCANYDQSLATGRSVCSNANCRIEGITPKRTKQLKRTSVHLVSIFPQLRLILNRKSVILVYGHASIHANGVGVSLHFLIPDCFKSTTTVSGKNYATLTAISRTCLRSPFRKTPNSQPIISRTIGLFRQWRHLRQSGGWAKNENLKNIPEEIVSVIIDCLMEGFGMGQPELLMDADVLKEAPTRYQYSISSLIFYLLKRMNICHLWFQFLDRIGSHRRGAQAGPE</sequence>
<dbReference type="Proteomes" id="UP000252519">
    <property type="component" value="Unassembled WGS sequence"/>
</dbReference>
<evidence type="ECO:0000313" key="2">
    <source>
        <dbReference type="Proteomes" id="UP000252519"/>
    </source>
</evidence>
<comment type="caution">
    <text evidence="1">The sequence shown here is derived from an EMBL/GenBank/DDBJ whole genome shotgun (WGS) entry which is preliminary data.</text>
</comment>
<dbReference type="EMBL" id="JOJR01001611">
    <property type="protein sequence ID" value="RCN30264.1"/>
    <property type="molecule type" value="Genomic_DNA"/>
</dbReference>
<evidence type="ECO:0000313" key="1">
    <source>
        <dbReference type="EMBL" id="RCN30264.1"/>
    </source>
</evidence>
<gene>
    <name evidence="1" type="ORF">ANCCAN_23970</name>
</gene>
<proteinExistence type="predicted"/>
<reference evidence="1 2" key="1">
    <citation type="submission" date="2014-10" db="EMBL/GenBank/DDBJ databases">
        <title>Draft genome of the hookworm Ancylostoma caninum.</title>
        <authorList>
            <person name="Mitreva M."/>
        </authorList>
    </citation>
    <scope>NUCLEOTIDE SEQUENCE [LARGE SCALE GENOMIC DNA]</scope>
    <source>
        <strain evidence="1 2">Baltimore</strain>
    </source>
</reference>
<keyword evidence="2" id="KW-1185">Reference proteome</keyword>
<organism evidence="1 2">
    <name type="scientific">Ancylostoma caninum</name>
    <name type="common">Dog hookworm</name>
    <dbReference type="NCBI Taxonomy" id="29170"/>
    <lineage>
        <taxon>Eukaryota</taxon>
        <taxon>Metazoa</taxon>
        <taxon>Ecdysozoa</taxon>
        <taxon>Nematoda</taxon>
        <taxon>Chromadorea</taxon>
        <taxon>Rhabditida</taxon>
        <taxon>Rhabditina</taxon>
        <taxon>Rhabditomorpha</taxon>
        <taxon>Strongyloidea</taxon>
        <taxon>Ancylostomatidae</taxon>
        <taxon>Ancylostomatinae</taxon>
        <taxon>Ancylostoma</taxon>
    </lineage>
</organism>
<name>A0A368FDL5_ANCCA</name>
<accession>A0A368FDL5</accession>
<dbReference type="AlphaFoldDB" id="A0A368FDL5"/>